<reference evidence="2" key="1">
    <citation type="submission" date="2020-11" db="EMBL/GenBank/DDBJ databases">
        <authorList>
            <consortium name="DOE Joint Genome Institute"/>
            <person name="Ahrendt S."/>
            <person name="Riley R."/>
            <person name="Andreopoulos W."/>
            <person name="Labutti K."/>
            <person name="Pangilinan J."/>
            <person name="Ruiz-Duenas F.J."/>
            <person name="Barrasa J.M."/>
            <person name="Sanchez-Garcia M."/>
            <person name="Camarero S."/>
            <person name="Miyauchi S."/>
            <person name="Serrano A."/>
            <person name="Linde D."/>
            <person name="Babiker R."/>
            <person name="Drula E."/>
            <person name="Ayuso-Fernandez I."/>
            <person name="Pacheco R."/>
            <person name="Padilla G."/>
            <person name="Ferreira P."/>
            <person name="Barriuso J."/>
            <person name="Kellner H."/>
            <person name="Castanera R."/>
            <person name="Alfaro M."/>
            <person name="Ramirez L."/>
            <person name="Pisabarro A.G."/>
            <person name="Kuo A."/>
            <person name="Tritt A."/>
            <person name="Lipzen A."/>
            <person name="He G."/>
            <person name="Yan M."/>
            <person name="Ng V."/>
            <person name="Cullen D."/>
            <person name="Martin F."/>
            <person name="Rosso M.-N."/>
            <person name="Henrissat B."/>
            <person name="Hibbett D."/>
            <person name="Martinez A.T."/>
            <person name="Grigoriev I.V."/>
        </authorList>
    </citation>
    <scope>NUCLEOTIDE SEQUENCE</scope>
    <source>
        <strain evidence="2">MF-IS2</strain>
    </source>
</reference>
<gene>
    <name evidence="2" type="ORF">P691DRAFT_839781</name>
</gene>
<comment type="caution">
    <text evidence="2">The sequence shown here is derived from an EMBL/GenBank/DDBJ whole genome shotgun (WGS) entry which is preliminary data.</text>
</comment>
<evidence type="ECO:0000313" key="3">
    <source>
        <dbReference type="Proteomes" id="UP000807342"/>
    </source>
</evidence>
<organism evidence="2 3">
    <name type="scientific">Macrolepiota fuliginosa MF-IS2</name>
    <dbReference type="NCBI Taxonomy" id="1400762"/>
    <lineage>
        <taxon>Eukaryota</taxon>
        <taxon>Fungi</taxon>
        <taxon>Dikarya</taxon>
        <taxon>Basidiomycota</taxon>
        <taxon>Agaricomycotina</taxon>
        <taxon>Agaricomycetes</taxon>
        <taxon>Agaricomycetidae</taxon>
        <taxon>Agaricales</taxon>
        <taxon>Agaricineae</taxon>
        <taxon>Agaricaceae</taxon>
        <taxon>Macrolepiota</taxon>
    </lineage>
</organism>
<dbReference type="InterPro" id="IPR008972">
    <property type="entry name" value="Cupredoxin"/>
</dbReference>
<sequence length="150" mass="16610">MKIIVAGPLYRNTTWTVQMTGIEVALSENVPFQTCFVVICRLGRKLQRYNSGSWMDVIHDHQYKGIVEEAVHHVGENELSIREPVPAEIMTLINGLGRSLGGPTTLSVILVEAGKRYRFCLVPISCDPNFFSIDGYAMATHAQSGVTILC</sequence>
<keyword evidence="3" id="KW-1185">Reference proteome</keyword>
<accession>A0A9P5X642</accession>
<protein>
    <recommendedName>
        <fullName evidence="1">Plastocyanin-like domain-containing protein</fullName>
    </recommendedName>
</protein>
<dbReference type="OrthoDB" id="3053991at2759"/>
<dbReference type="InterPro" id="IPR001117">
    <property type="entry name" value="Cu-oxidase_2nd"/>
</dbReference>
<dbReference type="SUPFAM" id="SSF49503">
    <property type="entry name" value="Cupredoxins"/>
    <property type="match status" value="1"/>
</dbReference>
<dbReference type="Pfam" id="PF00394">
    <property type="entry name" value="Cu-oxidase"/>
    <property type="match status" value="1"/>
</dbReference>
<evidence type="ECO:0000313" key="2">
    <source>
        <dbReference type="EMBL" id="KAF9443885.1"/>
    </source>
</evidence>
<dbReference type="GO" id="GO:0016491">
    <property type="term" value="F:oxidoreductase activity"/>
    <property type="evidence" value="ECO:0007669"/>
    <property type="project" value="UniProtKB-ARBA"/>
</dbReference>
<dbReference type="Gene3D" id="2.60.40.420">
    <property type="entry name" value="Cupredoxins - blue copper proteins"/>
    <property type="match status" value="1"/>
</dbReference>
<name>A0A9P5X642_9AGAR</name>
<dbReference type="EMBL" id="MU151425">
    <property type="protein sequence ID" value="KAF9443885.1"/>
    <property type="molecule type" value="Genomic_DNA"/>
</dbReference>
<evidence type="ECO:0000259" key="1">
    <source>
        <dbReference type="Pfam" id="PF00394"/>
    </source>
</evidence>
<feature type="domain" description="Plastocyanin-like" evidence="1">
    <location>
        <begin position="87"/>
        <end position="138"/>
    </location>
</feature>
<proteinExistence type="predicted"/>
<dbReference type="Proteomes" id="UP000807342">
    <property type="component" value="Unassembled WGS sequence"/>
</dbReference>
<dbReference type="AlphaFoldDB" id="A0A9P5X642"/>